<proteinExistence type="predicted"/>
<organism evidence="2 3">
    <name type="scientific">Eumeta variegata</name>
    <name type="common">Bagworm moth</name>
    <name type="synonym">Eumeta japonica</name>
    <dbReference type="NCBI Taxonomy" id="151549"/>
    <lineage>
        <taxon>Eukaryota</taxon>
        <taxon>Metazoa</taxon>
        <taxon>Ecdysozoa</taxon>
        <taxon>Arthropoda</taxon>
        <taxon>Hexapoda</taxon>
        <taxon>Insecta</taxon>
        <taxon>Pterygota</taxon>
        <taxon>Neoptera</taxon>
        <taxon>Endopterygota</taxon>
        <taxon>Lepidoptera</taxon>
        <taxon>Glossata</taxon>
        <taxon>Ditrysia</taxon>
        <taxon>Tineoidea</taxon>
        <taxon>Psychidae</taxon>
        <taxon>Oiketicinae</taxon>
        <taxon>Eumeta</taxon>
    </lineage>
</organism>
<reference evidence="2 3" key="1">
    <citation type="journal article" date="2019" name="Commun. Biol.">
        <title>The bagworm genome reveals a unique fibroin gene that provides high tensile strength.</title>
        <authorList>
            <person name="Kono N."/>
            <person name="Nakamura H."/>
            <person name="Ohtoshi R."/>
            <person name="Tomita M."/>
            <person name="Numata K."/>
            <person name="Arakawa K."/>
        </authorList>
    </citation>
    <scope>NUCLEOTIDE SEQUENCE [LARGE SCALE GENOMIC DNA]</scope>
</reference>
<evidence type="ECO:0000313" key="3">
    <source>
        <dbReference type="Proteomes" id="UP000299102"/>
    </source>
</evidence>
<sequence>MTPYSHQIKNSLVVCKSVIADKVGRSASESLRQYSPGPVAGTQSTFPFENTPQSPSSASPDASLALRRCQIRFRPTIIDDQQQQFPAAVSVHKETADTKSRGLTACATENFFKFMRRLKVFQSHRPPLCKLTSKSGVNLRHRYRIEYAICMHQISSAQRIGLIARDLRSVNKHLATPSIFLLGCHVVDCA</sequence>
<dbReference type="EMBL" id="BGZK01000016">
    <property type="protein sequence ID" value="GBP05158.1"/>
    <property type="molecule type" value="Genomic_DNA"/>
</dbReference>
<protein>
    <submittedName>
        <fullName evidence="2">Uncharacterized protein</fullName>
    </submittedName>
</protein>
<comment type="caution">
    <text evidence="2">The sequence shown here is derived from an EMBL/GenBank/DDBJ whole genome shotgun (WGS) entry which is preliminary data.</text>
</comment>
<accession>A0A4C1SVC4</accession>
<feature type="region of interest" description="Disordered" evidence="1">
    <location>
        <begin position="30"/>
        <end position="61"/>
    </location>
</feature>
<dbReference type="AlphaFoldDB" id="A0A4C1SVC4"/>
<name>A0A4C1SVC4_EUMVA</name>
<dbReference type="Proteomes" id="UP000299102">
    <property type="component" value="Unassembled WGS sequence"/>
</dbReference>
<keyword evidence="3" id="KW-1185">Reference proteome</keyword>
<gene>
    <name evidence="2" type="ORF">EVAR_3469_1</name>
</gene>
<evidence type="ECO:0000256" key="1">
    <source>
        <dbReference type="SAM" id="MobiDB-lite"/>
    </source>
</evidence>
<feature type="compositionally biased region" description="Polar residues" evidence="1">
    <location>
        <begin position="41"/>
        <end position="53"/>
    </location>
</feature>
<evidence type="ECO:0000313" key="2">
    <source>
        <dbReference type="EMBL" id="GBP05158.1"/>
    </source>
</evidence>